<dbReference type="EMBL" id="CAKOFQ010007436">
    <property type="protein sequence ID" value="CAH2001086.1"/>
    <property type="molecule type" value="Genomic_DNA"/>
</dbReference>
<keyword evidence="3 6" id="KW-0812">Transmembrane</keyword>
<accession>A0A9P0PWK4</accession>
<proteinExistence type="inferred from homology"/>
<name>A0A9P0PWK4_ACAOB</name>
<dbReference type="PANTHER" id="PTHR11266:SF80">
    <property type="entry name" value="PEROXISOMAL MEMBRANE PROTEIN 2"/>
    <property type="match status" value="1"/>
</dbReference>
<evidence type="ECO:0000256" key="2">
    <source>
        <dbReference type="ARBA" id="ARBA00006824"/>
    </source>
</evidence>
<dbReference type="PANTHER" id="PTHR11266">
    <property type="entry name" value="PEROXISOMAL MEMBRANE PROTEIN 2, PXMP2 MPV17"/>
    <property type="match status" value="1"/>
</dbReference>
<protein>
    <recommendedName>
        <fullName evidence="9">Peroxisomal membrane protein 2</fullName>
    </recommendedName>
</protein>
<evidence type="ECO:0000256" key="6">
    <source>
        <dbReference type="RuleBase" id="RU363053"/>
    </source>
</evidence>
<evidence type="ECO:0000313" key="7">
    <source>
        <dbReference type="EMBL" id="CAH2001086.1"/>
    </source>
</evidence>
<evidence type="ECO:0008006" key="9">
    <source>
        <dbReference type="Google" id="ProtNLM"/>
    </source>
</evidence>
<dbReference type="Pfam" id="PF04117">
    <property type="entry name" value="Mpv17_PMP22"/>
    <property type="match status" value="1"/>
</dbReference>
<evidence type="ECO:0000256" key="4">
    <source>
        <dbReference type="ARBA" id="ARBA00022989"/>
    </source>
</evidence>
<dbReference type="Proteomes" id="UP001152888">
    <property type="component" value="Unassembled WGS sequence"/>
</dbReference>
<keyword evidence="8" id="KW-1185">Reference proteome</keyword>
<organism evidence="7 8">
    <name type="scientific">Acanthoscelides obtectus</name>
    <name type="common">Bean weevil</name>
    <name type="synonym">Bruchus obtectus</name>
    <dbReference type="NCBI Taxonomy" id="200917"/>
    <lineage>
        <taxon>Eukaryota</taxon>
        <taxon>Metazoa</taxon>
        <taxon>Ecdysozoa</taxon>
        <taxon>Arthropoda</taxon>
        <taxon>Hexapoda</taxon>
        <taxon>Insecta</taxon>
        <taxon>Pterygota</taxon>
        <taxon>Neoptera</taxon>
        <taxon>Endopterygota</taxon>
        <taxon>Coleoptera</taxon>
        <taxon>Polyphaga</taxon>
        <taxon>Cucujiformia</taxon>
        <taxon>Chrysomeloidea</taxon>
        <taxon>Chrysomelidae</taxon>
        <taxon>Bruchinae</taxon>
        <taxon>Bruchini</taxon>
        <taxon>Acanthoscelides</taxon>
    </lineage>
</organism>
<dbReference type="GO" id="GO:0005778">
    <property type="term" value="C:peroxisomal membrane"/>
    <property type="evidence" value="ECO:0007669"/>
    <property type="project" value="TreeGrafter"/>
</dbReference>
<comment type="caution">
    <text evidence="7">The sequence shown here is derived from an EMBL/GenBank/DDBJ whole genome shotgun (WGS) entry which is preliminary data.</text>
</comment>
<comment type="subcellular location">
    <subcellularLocation>
        <location evidence="1">Membrane</location>
        <topology evidence="1">Multi-pass membrane protein</topology>
    </subcellularLocation>
</comment>
<keyword evidence="5 6" id="KW-0472">Membrane</keyword>
<evidence type="ECO:0000256" key="5">
    <source>
        <dbReference type="ARBA" id="ARBA00023136"/>
    </source>
</evidence>
<feature type="transmembrane region" description="Helical" evidence="6">
    <location>
        <begin position="156"/>
        <end position="174"/>
    </location>
</feature>
<dbReference type="AlphaFoldDB" id="A0A9P0PWK4"/>
<evidence type="ECO:0000256" key="1">
    <source>
        <dbReference type="ARBA" id="ARBA00004141"/>
    </source>
</evidence>
<dbReference type="InterPro" id="IPR007248">
    <property type="entry name" value="Mpv17_PMP22"/>
</dbReference>
<gene>
    <name evidence="7" type="ORF">ACAOBT_LOCUS25987</name>
</gene>
<evidence type="ECO:0000313" key="8">
    <source>
        <dbReference type="Proteomes" id="UP001152888"/>
    </source>
</evidence>
<keyword evidence="4 6" id="KW-1133">Transmembrane helix</keyword>
<evidence type="ECO:0000256" key="3">
    <source>
        <dbReference type="ARBA" id="ARBA00022692"/>
    </source>
</evidence>
<sequence length="188" mass="21368">MALSKPVISALSFYFGQLFEHPVRTKAITCAIIATTGNLASQKISGSKALDFHSLLAYGIYGLVVGGTIPHYFYNFLDWAVPEDASFPIAKKLLVERLVYSPLYQAFTLYALARLEGKDHDGALEQLRHLYLPVLTTSWKYLTIIHLINLSFVPPMLRVLIINLMGFFWTIYIANQRRQQKEKEGKKK</sequence>
<feature type="transmembrane region" description="Helical" evidence="6">
    <location>
        <begin position="55"/>
        <end position="74"/>
    </location>
</feature>
<comment type="similarity">
    <text evidence="2 6">Belongs to the peroxisomal membrane protein PXMP2/4 family.</text>
</comment>
<reference evidence="7" key="1">
    <citation type="submission" date="2022-03" db="EMBL/GenBank/DDBJ databases">
        <authorList>
            <person name="Sayadi A."/>
        </authorList>
    </citation>
    <scope>NUCLEOTIDE SEQUENCE</scope>
</reference>
<dbReference type="OrthoDB" id="860at2759"/>